<keyword evidence="4" id="KW-1185">Reference proteome</keyword>
<dbReference type="InterPro" id="IPR011979">
    <property type="entry name" value="Antitox_Xre"/>
</dbReference>
<dbReference type="AlphaFoldDB" id="A0A7K0EEE0"/>
<evidence type="ECO:0000259" key="2">
    <source>
        <dbReference type="Pfam" id="PF20432"/>
    </source>
</evidence>
<proteinExistence type="predicted"/>
<protein>
    <submittedName>
        <fullName evidence="3">DUF2384 domain-containing protein</fullName>
    </submittedName>
</protein>
<dbReference type="Pfam" id="PF20432">
    <property type="entry name" value="Xre-like-HTH"/>
    <property type="match status" value="1"/>
</dbReference>
<feature type="domain" description="Antitoxin Xre-like helix-turn-helix" evidence="2">
    <location>
        <begin position="23"/>
        <end position="81"/>
    </location>
</feature>
<dbReference type="OrthoDB" id="958438at2"/>
<dbReference type="Pfam" id="PF09722">
    <property type="entry name" value="Xre_MbcA_ParS_C"/>
    <property type="match status" value="1"/>
</dbReference>
<dbReference type="GO" id="GO:0003677">
    <property type="term" value="F:DNA binding"/>
    <property type="evidence" value="ECO:0007669"/>
    <property type="project" value="InterPro"/>
</dbReference>
<dbReference type="NCBIfam" id="TIGR02293">
    <property type="entry name" value="TAS_TIGR02293"/>
    <property type="match status" value="1"/>
</dbReference>
<comment type="caution">
    <text evidence="3">The sequence shown here is derived from an EMBL/GenBank/DDBJ whole genome shotgun (WGS) entry which is preliminary data.</text>
</comment>
<reference evidence="3 4" key="1">
    <citation type="journal article" date="2018" name="Antonie Van Leeuwenhoek">
        <title>Larkinella terrae sp. nov., isolated from soil on Jeju Island, South Korea.</title>
        <authorList>
            <person name="Ten L.N."/>
            <person name="Jeon J."/>
            <person name="Park S.J."/>
            <person name="Park S."/>
            <person name="Lee S.Y."/>
            <person name="Kim M.K."/>
            <person name="Jung H.Y."/>
        </authorList>
    </citation>
    <scope>NUCLEOTIDE SEQUENCE [LARGE SCALE GENOMIC DNA]</scope>
    <source>
        <strain evidence="3 4">KCTC 52001</strain>
    </source>
</reference>
<sequence length="141" mass="15656">MATSTQLSGQSAYPLYPISGFAIIDQAEKGVAASRVDQAARLLGLSLKEMAVILQIAERTLHRFRQEGRLDTQTSERLLLLENLAAHGLKVFDSQADDLADWLRHPLRELKHKAPLELLHTISGFTLADDVLTRIEHGVFS</sequence>
<dbReference type="RefSeq" id="WP_154172874.1">
    <property type="nucleotide sequence ID" value="NZ_WJXZ01000001.1"/>
</dbReference>
<organism evidence="3 4">
    <name type="scientific">Larkinella terrae</name>
    <dbReference type="NCBI Taxonomy" id="2025311"/>
    <lineage>
        <taxon>Bacteria</taxon>
        <taxon>Pseudomonadati</taxon>
        <taxon>Bacteroidota</taxon>
        <taxon>Cytophagia</taxon>
        <taxon>Cytophagales</taxon>
        <taxon>Spirosomataceae</taxon>
        <taxon>Larkinella</taxon>
    </lineage>
</organism>
<dbReference type="InterPro" id="IPR024467">
    <property type="entry name" value="Xre/MbcA/ParS-like_toxin-bd"/>
</dbReference>
<evidence type="ECO:0000259" key="1">
    <source>
        <dbReference type="Pfam" id="PF09722"/>
    </source>
</evidence>
<dbReference type="InterPro" id="IPR046847">
    <property type="entry name" value="Xre-like_HTH"/>
</dbReference>
<name>A0A7K0EEE0_9BACT</name>
<evidence type="ECO:0000313" key="4">
    <source>
        <dbReference type="Proteomes" id="UP000441754"/>
    </source>
</evidence>
<dbReference type="Proteomes" id="UP000441754">
    <property type="component" value="Unassembled WGS sequence"/>
</dbReference>
<dbReference type="EMBL" id="WJXZ01000001">
    <property type="protein sequence ID" value="MRS60187.1"/>
    <property type="molecule type" value="Genomic_DNA"/>
</dbReference>
<accession>A0A7K0EEE0</accession>
<evidence type="ECO:0000313" key="3">
    <source>
        <dbReference type="EMBL" id="MRS60187.1"/>
    </source>
</evidence>
<feature type="domain" description="Antitoxin Xre/MbcA/ParS-like toxin-binding" evidence="1">
    <location>
        <begin position="91"/>
        <end position="138"/>
    </location>
</feature>
<gene>
    <name evidence="3" type="ORF">GJJ30_02695</name>
</gene>